<evidence type="ECO:0000256" key="5">
    <source>
        <dbReference type="ARBA" id="ARBA00045385"/>
    </source>
</evidence>
<evidence type="ECO:0000259" key="6">
    <source>
        <dbReference type="Pfam" id="PF03931"/>
    </source>
</evidence>
<dbReference type="Proteomes" id="UP000799537">
    <property type="component" value="Unassembled WGS sequence"/>
</dbReference>
<gene>
    <name evidence="7" type="ORF">M409DRAFT_26969</name>
</gene>
<evidence type="ECO:0000256" key="2">
    <source>
        <dbReference type="ARBA" id="ARBA00009993"/>
    </source>
</evidence>
<feature type="domain" description="SKP1 component POZ" evidence="6">
    <location>
        <begin position="10"/>
        <end position="73"/>
    </location>
</feature>
<dbReference type="EMBL" id="ML993612">
    <property type="protein sequence ID" value="KAF2162732.1"/>
    <property type="molecule type" value="Genomic_DNA"/>
</dbReference>
<evidence type="ECO:0000256" key="4">
    <source>
        <dbReference type="ARBA" id="ARBA00023242"/>
    </source>
</evidence>
<dbReference type="OrthoDB" id="249087at2759"/>
<evidence type="ECO:0000256" key="3">
    <source>
        <dbReference type="ARBA" id="ARBA00021347"/>
    </source>
</evidence>
<protein>
    <recommendedName>
        <fullName evidence="3">Elongin-C</fullName>
    </recommendedName>
</protein>
<accession>A0A6A6CA08</accession>
<comment type="subcellular location">
    <subcellularLocation>
        <location evidence="1">Nucleus</location>
    </subcellularLocation>
</comment>
<sequence>MASPNPLTEYVTLVSSDDYSFIVRRSAACISPAIKRMLDPANGFIESQTNTCRFDNINGLVLEKVCEYLYYNEKHKDAKDVADMDLPMELVLELLMAADYLNDYGGNDEGF</sequence>
<evidence type="ECO:0000313" key="8">
    <source>
        <dbReference type="Proteomes" id="UP000799537"/>
    </source>
</evidence>
<dbReference type="CDD" id="cd18321">
    <property type="entry name" value="BTB_POZ_EloC"/>
    <property type="match status" value="1"/>
</dbReference>
<dbReference type="GO" id="GO:0005634">
    <property type="term" value="C:nucleus"/>
    <property type="evidence" value="ECO:0007669"/>
    <property type="project" value="UniProtKB-SubCell"/>
</dbReference>
<dbReference type="Pfam" id="PF03931">
    <property type="entry name" value="Skp1_POZ"/>
    <property type="match status" value="1"/>
</dbReference>
<evidence type="ECO:0000313" key="7">
    <source>
        <dbReference type="EMBL" id="KAF2162732.1"/>
    </source>
</evidence>
<proteinExistence type="inferred from homology"/>
<comment type="similarity">
    <text evidence="2">Belongs to the SKP1 family.</text>
</comment>
<dbReference type="InterPro" id="IPR016073">
    <property type="entry name" value="Skp1_comp_POZ"/>
</dbReference>
<dbReference type="RefSeq" id="XP_033663621.1">
    <property type="nucleotide sequence ID" value="XM_033808360.1"/>
</dbReference>
<dbReference type="GO" id="GO:0006511">
    <property type="term" value="P:ubiquitin-dependent protein catabolic process"/>
    <property type="evidence" value="ECO:0007669"/>
    <property type="project" value="InterPro"/>
</dbReference>
<reference evidence="7" key="1">
    <citation type="journal article" date="2020" name="Stud. Mycol.">
        <title>101 Dothideomycetes genomes: a test case for predicting lifestyles and emergence of pathogens.</title>
        <authorList>
            <person name="Haridas S."/>
            <person name="Albert R."/>
            <person name="Binder M."/>
            <person name="Bloem J."/>
            <person name="Labutti K."/>
            <person name="Salamov A."/>
            <person name="Andreopoulos B."/>
            <person name="Baker S."/>
            <person name="Barry K."/>
            <person name="Bills G."/>
            <person name="Bluhm B."/>
            <person name="Cannon C."/>
            <person name="Castanera R."/>
            <person name="Culley D."/>
            <person name="Daum C."/>
            <person name="Ezra D."/>
            <person name="Gonzalez J."/>
            <person name="Henrissat B."/>
            <person name="Kuo A."/>
            <person name="Liang C."/>
            <person name="Lipzen A."/>
            <person name="Lutzoni F."/>
            <person name="Magnuson J."/>
            <person name="Mondo S."/>
            <person name="Nolan M."/>
            <person name="Ohm R."/>
            <person name="Pangilinan J."/>
            <person name="Park H.-J."/>
            <person name="Ramirez L."/>
            <person name="Alfaro M."/>
            <person name="Sun H."/>
            <person name="Tritt A."/>
            <person name="Yoshinaga Y."/>
            <person name="Zwiers L.-H."/>
            <person name="Turgeon B."/>
            <person name="Goodwin S."/>
            <person name="Spatafora J."/>
            <person name="Crous P."/>
            <person name="Grigoriev I."/>
        </authorList>
    </citation>
    <scope>NUCLEOTIDE SEQUENCE</scope>
    <source>
        <strain evidence="7">ATCC 36951</strain>
    </source>
</reference>
<dbReference type="InterPro" id="IPR011333">
    <property type="entry name" value="SKP1/BTB/POZ_sf"/>
</dbReference>
<keyword evidence="8" id="KW-1185">Reference proteome</keyword>
<dbReference type="Gene3D" id="3.30.710.10">
    <property type="entry name" value="Potassium Channel Kv1.1, Chain A"/>
    <property type="match status" value="1"/>
</dbReference>
<dbReference type="FunFam" id="3.30.710.10:FF:000035">
    <property type="entry name" value="Elongin C transcription elongation factor"/>
    <property type="match status" value="1"/>
</dbReference>
<name>A0A6A6CA08_ZASCE</name>
<comment type="function">
    <text evidence="5">Essential component of the SCF (SKP1-CUL1-F-box protein) E3 ubiquitin ligase complexes, which mediate the ubiquitination and subsequent proteasomal degradation of target proteins. Controls sulfur metabolite repression, probably by mediating the inactivation or degradation of the metR transcription factor.</text>
</comment>
<keyword evidence="4" id="KW-0539">Nucleus</keyword>
<organism evidence="7 8">
    <name type="scientific">Zasmidium cellare ATCC 36951</name>
    <dbReference type="NCBI Taxonomy" id="1080233"/>
    <lineage>
        <taxon>Eukaryota</taxon>
        <taxon>Fungi</taxon>
        <taxon>Dikarya</taxon>
        <taxon>Ascomycota</taxon>
        <taxon>Pezizomycotina</taxon>
        <taxon>Dothideomycetes</taxon>
        <taxon>Dothideomycetidae</taxon>
        <taxon>Mycosphaerellales</taxon>
        <taxon>Mycosphaerellaceae</taxon>
        <taxon>Zasmidium</taxon>
    </lineage>
</organism>
<dbReference type="InterPro" id="IPR039948">
    <property type="entry name" value="ELC1"/>
</dbReference>
<dbReference type="GeneID" id="54561632"/>
<dbReference type="SMART" id="SM00512">
    <property type="entry name" value="Skp1"/>
    <property type="match status" value="1"/>
</dbReference>
<dbReference type="InterPro" id="IPR001232">
    <property type="entry name" value="SKP1-like"/>
</dbReference>
<dbReference type="PANTHER" id="PTHR20648">
    <property type="entry name" value="ELONGIN-C"/>
    <property type="match status" value="1"/>
</dbReference>
<evidence type="ECO:0000256" key="1">
    <source>
        <dbReference type="ARBA" id="ARBA00004123"/>
    </source>
</evidence>
<dbReference type="SUPFAM" id="SSF54695">
    <property type="entry name" value="POZ domain"/>
    <property type="match status" value="1"/>
</dbReference>
<dbReference type="AlphaFoldDB" id="A0A6A6CA08"/>